<evidence type="ECO:0000313" key="2">
    <source>
        <dbReference type="Proteomes" id="UP000030302"/>
    </source>
</evidence>
<reference evidence="2" key="1">
    <citation type="journal article" date="2014" name="Soil Biol. Biochem.">
        <title>Structure and function of bacterial communities in ageing soils: Insights from the Mendocino ecological staircase.</title>
        <authorList>
            <person name="Uroz S."/>
            <person name="Tech J.J."/>
            <person name="Sawaya N.A."/>
            <person name="Frey-Klett P."/>
            <person name="Leveau J.H.J."/>
        </authorList>
    </citation>
    <scope>NUCLEOTIDE SEQUENCE [LARGE SCALE GENOMIC DNA]</scope>
    <source>
        <strain evidence="2">Cal35</strain>
    </source>
</reference>
<name>A0A0A1F6H4_9BURK</name>
<dbReference type="AlphaFoldDB" id="A0A0A1F6H4"/>
<dbReference type="HOGENOM" id="CLU_3151574_0_0_4"/>
<dbReference type="STRING" id="279058.LT85_0099"/>
<keyword evidence="2" id="KW-1185">Reference proteome</keyword>
<organism evidence="1 2">
    <name type="scientific">Collimonas arenae</name>
    <dbReference type="NCBI Taxonomy" id="279058"/>
    <lineage>
        <taxon>Bacteria</taxon>
        <taxon>Pseudomonadati</taxon>
        <taxon>Pseudomonadota</taxon>
        <taxon>Betaproteobacteria</taxon>
        <taxon>Burkholderiales</taxon>
        <taxon>Oxalobacteraceae</taxon>
        <taxon>Collimonas</taxon>
    </lineage>
</organism>
<dbReference type="KEGG" id="care:LT85_0099"/>
<accession>A0A0A1F6H4</accession>
<dbReference type="Proteomes" id="UP000030302">
    <property type="component" value="Chromosome"/>
</dbReference>
<evidence type="ECO:0000313" key="1">
    <source>
        <dbReference type="EMBL" id="AIY39259.1"/>
    </source>
</evidence>
<protein>
    <submittedName>
        <fullName evidence="1">Uncharacterized protein</fullName>
    </submittedName>
</protein>
<dbReference type="EMBL" id="CP009962">
    <property type="protein sequence ID" value="AIY39259.1"/>
    <property type="molecule type" value="Genomic_DNA"/>
</dbReference>
<sequence length="48" mass="5292">MAGMFQRRFYWTYGNCAMLSHAANAIETTAGANSNSMRYPALQDMPSG</sequence>
<gene>
    <name evidence="1" type="ORF">LT85_0099</name>
</gene>
<proteinExistence type="predicted"/>